<dbReference type="NCBIfam" id="TIGR02937">
    <property type="entry name" value="sigma70-ECF"/>
    <property type="match status" value="1"/>
</dbReference>
<dbReference type="EMBL" id="JAGGKS010000004">
    <property type="protein sequence ID" value="MBP1925849.1"/>
    <property type="molecule type" value="Genomic_DNA"/>
</dbReference>
<comment type="caution">
    <text evidence="7">The sequence shown here is derived from an EMBL/GenBank/DDBJ whole genome shotgun (WGS) entry which is preliminary data.</text>
</comment>
<evidence type="ECO:0000256" key="4">
    <source>
        <dbReference type="ARBA" id="ARBA00023163"/>
    </source>
</evidence>
<dbReference type="InterPro" id="IPR007630">
    <property type="entry name" value="RNA_pol_sigma70_r4"/>
</dbReference>
<protein>
    <submittedName>
        <fullName evidence="7">RNA polymerase sigma-B factor</fullName>
    </submittedName>
</protein>
<dbReference type="Gene3D" id="1.20.140.160">
    <property type="match status" value="1"/>
</dbReference>
<dbReference type="InterPro" id="IPR007627">
    <property type="entry name" value="RNA_pol_sigma70_r2"/>
</dbReference>
<gene>
    <name evidence="7" type="ORF">J2Z76_001710</name>
</gene>
<dbReference type="Gene3D" id="1.10.1740.10">
    <property type="match status" value="1"/>
</dbReference>
<keyword evidence="2" id="KW-0731">Sigma factor</keyword>
<dbReference type="Pfam" id="PF04545">
    <property type="entry name" value="Sigma70_r4"/>
    <property type="match status" value="1"/>
</dbReference>
<evidence type="ECO:0000313" key="7">
    <source>
        <dbReference type="EMBL" id="MBP1925849.1"/>
    </source>
</evidence>
<dbReference type="SUPFAM" id="SSF88659">
    <property type="entry name" value="Sigma3 and sigma4 domains of RNA polymerase sigma factors"/>
    <property type="match status" value="2"/>
</dbReference>
<feature type="domain" description="RNA polymerase sigma-70 region 4" evidence="6">
    <location>
        <begin position="200"/>
        <end position="246"/>
    </location>
</feature>
<evidence type="ECO:0000256" key="1">
    <source>
        <dbReference type="ARBA" id="ARBA00023015"/>
    </source>
</evidence>
<reference evidence="7 8" key="1">
    <citation type="submission" date="2021-03" db="EMBL/GenBank/DDBJ databases">
        <title>Genomic Encyclopedia of Type Strains, Phase IV (KMG-IV): sequencing the most valuable type-strain genomes for metagenomic binning, comparative biology and taxonomic classification.</title>
        <authorList>
            <person name="Goeker M."/>
        </authorList>
    </citation>
    <scope>NUCLEOTIDE SEQUENCE [LARGE SCALE GENOMIC DNA]</scope>
    <source>
        <strain evidence="7 8">DSM 24004</strain>
    </source>
</reference>
<dbReference type="InterPro" id="IPR014284">
    <property type="entry name" value="RNA_pol_sigma-70_dom"/>
</dbReference>
<evidence type="ECO:0000256" key="2">
    <source>
        <dbReference type="ARBA" id="ARBA00023082"/>
    </source>
</evidence>
<dbReference type="InterPro" id="IPR013324">
    <property type="entry name" value="RNA_pol_sigma_r3/r4-like"/>
</dbReference>
<dbReference type="InterPro" id="IPR013325">
    <property type="entry name" value="RNA_pol_sigma_r2"/>
</dbReference>
<proteinExistence type="predicted"/>
<name>A0ABS4GDU2_9FIRM</name>
<keyword evidence="3" id="KW-0238">DNA-binding</keyword>
<feature type="domain" description="RNA polymerase sigma-70 region 2" evidence="5">
    <location>
        <begin position="27"/>
        <end position="78"/>
    </location>
</feature>
<dbReference type="SUPFAM" id="SSF88946">
    <property type="entry name" value="Sigma2 domain of RNA polymerase sigma factors"/>
    <property type="match status" value="1"/>
</dbReference>
<keyword evidence="4" id="KW-0804">Transcription</keyword>
<keyword evidence="8" id="KW-1185">Reference proteome</keyword>
<dbReference type="PRINTS" id="PR00046">
    <property type="entry name" value="SIGMA70FCT"/>
</dbReference>
<sequence length="297" mass="35161">MNHQDSNEHLIELIKKGIDTEENYLQLYEKNHGFIYQTIRNRVHGINEIDDLMQSAFLALVKAVERYDITRPLEESNFLQILKFCIWNEIRSLEIDLPAHMIQKIIKYKKVYNQLRNELGYEPKGNQIRLEMCISLDELDNIKAAMQIKSPTRLNEPIGEDGTATRMDLIANSISDDSEEECNDNSEKQELKRIVHEKVDSLPDASRDIINMRYFENKTLKSISEEKGVSVERVRQREKEAMLKLRRDVKFREKVIDYTSINMYKNVGSRRFNNTWTSSTELVVFDRERIREREVRK</sequence>
<keyword evidence="1" id="KW-0805">Transcription regulation</keyword>
<dbReference type="PANTHER" id="PTHR30603:SF17">
    <property type="entry name" value="RNA POLYMERASE SIGMA-G FACTOR"/>
    <property type="match status" value="1"/>
</dbReference>
<evidence type="ECO:0000313" key="8">
    <source>
        <dbReference type="Proteomes" id="UP001519342"/>
    </source>
</evidence>
<accession>A0ABS4GDU2</accession>
<dbReference type="Pfam" id="PF04542">
    <property type="entry name" value="Sigma70_r2"/>
    <property type="match status" value="1"/>
</dbReference>
<dbReference type="RefSeq" id="WP_209511588.1">
    <property type="nucleotide sequence ID" value="NZ_JAGGKS010000004.1"/>
</dbReference>
<dbReference type="CDD" id="cd06171">
    <property type="entry name" value="Sigma70_r4"/>
    <property type="match status" value="1"/>
</dbReference>
<evidence type="ECO:0000256" key="3">
    <source>
        <dbReference type="ARBA" id="ARBA00023125"/>
    </source>
</evidence>
<dbReference type="Proteomes" id="UP001519342">
    <property type="component" value="Unassembled WGS sequence"/>
</dbReference>
<evidence type="ECO:0000259" key="6">
    <source>
        <dbReference type="Pfam" id="PF04545"/>
    </source>
</evidence>
<dbReference type="InterPro" id="IPR050239">
    <property type="entry name" value="Sigma-70_RNA_pol_init_factors"/>
</dbReference>
<dbReference type="PANTHER" id="PTHR30603">
    <property type="entry name" value="RNA POLYMERASE SIGMA FACTOR RPO"/>
    <property type="match status" value="1"/>
</dbReference>
<dbReference type="InterPro" id="IPR000943">
    <property type="entry name" value="RNA_pol_sigma70"/>
</dbReference>
<organism evidence="7 8">
    <name type="scientific">Sedimentibacter acidaminivorans</name>
    <dbReference type="NCBI Taxonomy" id="913099"/>
    <lineage>
        <taxon>Bacteria</taxon>
        <taxon>Bacillati</taxon>
        <taxon>Bacillota</taxon>
        <taxon>Tissierellia</taxon>
        <taxon>Sedimentibacter</taxon>
    </lineage>
</organism>
<evidence type="ECO:0000259" key="5">
    <source>
        <dbReference type="Pfam" id="PF04542"/>
    </source>
</evidence>